<keyword evidence="2" id="KW-0175">Coiled coil</keyword>
<evidence type="ECO:0000256" key="3">
    <source>
        <dbReference type="SAM" id="Phobius"/>
    </source>
</evidence>
<sequence>MQGGGTRSPVSGTQPPDPRQVVLARFIRFCSSVFSTPLPQEAAALTVNRISEMVRVDRAVLVKLHGKNPIIAVTGGGPAAQDSSFADAVEAVLQRYKNSQKTAIVPRIPENAKESSPHLWQIQQAMGGTRILWLPLWLSHDDSIQPQHALWLERWHGHPWEKQDIDLLQHAALFLGHGLMRPRVETRSKKRFTRIAAFIILIIFLAMPVTSSVTAPARISPDRPYYIFAPMDGILKELFVRPGQWVEKDDILFRYDSRVLDKRLDEAYRNVAAARAKFAKLEGAAHRDPDARAELPVQRLEVERAESDARFFANQRARADVKNARPGVIVLDDPDALIGSSLQTGQAVMSVADPSQTKLRIMVPASDIGFLAKGARVSIRLDSAPLKSYPAIITRIGFEVQISEEQIPSVLAEAIWVGNPPDVRTGQKGTAKIIGKSTFMIMQILRKPLIAIRTFLGL</sequence>
<organism evidence="4 5">
    <name type="scientific">Desulfonema limicola</name>
    <dbReference type="NCBI Taxonomy" id="45656"/>
    <lineage>
        <taxon>Bacteria</taxon>
        <taxon>Pseudomonadati</taxon>
        <taxon>Thermodesulfobacteriota</taxon>
        <taxon>Desulfobacteria</taxon>
        <taxon>Desulfobacterales</taxon>
        <taxon>Desulfococcaceae</taxon>
        <taxon>Desulfonema</taxon>
    </lineage>
</organism>
<dbReference type="Gene3D" id="2.40.50.100">
    <property type="match status" value="1"/>
</dbReference>
<dbReference type="KEGG" id="dli:dnl_49160"/>
<dbReference type="Gene3D" id="2.40.30.170">
    <property type="match status" value="1"/>
</dbReference>
<dbReference type="Gene3D" id="1.10.287.470">
    <property type="entry name" value="Helix hairpin bin"/>
    <property type="match status" value="1"/>
</dbReference>
<protein>
    <submittedName>
        <fullName evidence="4">Biotin-lipoyl like domain-containing protein</fullName>
    </submittedName>
</protein>
<feature type="transmembrane region" description="Helical" evidence="3">
    <location>
        <begin position="195"/>
        <end position="215"/>
    </location>
</feature>
<dbReference type="GO" id="GO:0030313">
    <property type="term" value="C:cell envelope"/>
    <property type="evidence" value="ECO:0007669"/>
    <property type="project" value="UniProtKB-SubCell"/>
</dbReference>
<dbReference type="EMBL" id="CP061799">
    <property type="protein sequence ID" value="QTA82539.1"/>
    <property type="molecule type" value="Genomic_DNA"/>
</dbReference>
<accession>A0A975BC53</accession>
<gene>
    <name evidence="4" type="ORF">dnl_49160</name>
</gene>
<evidence type="ECO:0000256" key="2">
    <source>
        <dbReference type="ARBA" id="ARBA00023054"/>
    </source>
</evidence>
<proteinExistence type="predicted"/>
<keyword evidence="3" id="KW-0812">Transmembrane</keyword>
<name>A0A975BC53_9BACT</name>
<dbReference type="InterPro" id="IPR050465">
    <property type="entry name" value="UPF0194_transport"/>
</dbReference>
<keyword evidence="3" id="KW-1133">Transmembrane helix</keyword>
<evidence type="ECO:0000313" key="4">
    <source>
        <dbReference type="EMBL" id="QTA82539.1"/>
    </source>
</evidence>
<evidence type="ECO:0000256" key="1">
    <source>
        <dbReference type="ARBA" id="ARBA00004196"/>
    </source>
</evidence>
<dbReference type="AlphaFoldDB" id="A0A975BC53"/>
<keyword evidence="5" id="KW-1185">Reference proteome</keyword>
<dbReference type="PANTHER" id="PTHR32347">
    <property type="entry name" value="EFFLUX SYSTEM COMPONENT YKNX-RELATED"/>
    <property type="match status" value="1"/>
</dbReference>
<reference evidence="4" key="1">
    <citation type="journal article" date="2021" name="Microb. Physiol.">
        <title>Proteogenomic Insights into the Physiology of Marine, Sulfate-Reducing, Filamentous Desulfonema limicola and Desulfonema magnum.</title>
        <authorList>
            <person name="Schnaars V."/>
            <person name="Wohlbrand L."/>
            <person name="Scheve S."/>
            <person name="Hinrichs C."/>
            <person name="Reinhardt R."/>
            <person name="Rabus R."/>
        </authorList>
    </citation>
    <scope>NUCLEOTIDE SEQUENCE</scope>
    <source>
        <strain evidence="4">5ac10</strain>
    </source>
</reference>
<dbReference type="Proteomes" id="UP000663720">
    <property type="component" value="Chromosome"/>
</dbReference>
<keyword evidence="3" id="KW-0472">Membrane</keyword>
<dbReference type="SUPFAM" id="SSF111369">
    <property type="entry name" value="HlyD-like secretion proteins"/>
    <property type="match status" value="1"/>
</dbReference>
<evidence type="ECO:0000313" key="5">
    <source>
        <dbReference type="Proteomes" id="UP000663720"/>
    </source>
</evidence>
<comment type="subcellular location">
    <subcellularLocation>
        <location evidence="1">Cell envelope</location>
    </subcellularLocation>
</comment>